<organism evidence="3 4">
    <name type="scientific">Actinomadura miaoliensis</name>
    <dbReference type="NCBI Taxonomy" id="430685"/>
    <lineage>
        <taxon>Bacteria</taxon>
        <taxon>Bacillati</taxon>
        <taxon>Actinomycetota</taxon>
        <taxon>Actinomycetes</taxon>
        <taxon>Streptosporangiales</taxon>
        <taxon>Thermomonosporaceae</taxon>
        <taxon>Actinomadura</taxon>
    </lineage>
</organism>
<feature type="transmembrane region" description="Helical" evidence="2">
    <location>
        <begin position="64"/>
        <end position="97"/>
    </location>
</feature>
<sequence length="102" mass="10836">MRARGTKRDLVREADGLGCQRRNLSVPITLHDRRQARGMRGPDGDGEKIGGSPQEPDRLPQRWAIILGIAGVVGVSLAVQVDVAAGATVGTCVIALLHTIMD</sequence>
<proteinExistence type="predicted"/>
<reference evidence="4" key="1">
    <citation type="journal article" date="2019" name="Int. J. Syst. Evol. Microbiol.">
        <title>The Global Catalogue of Microorganisms (GCM) 10K type strain sequencing project: providing services to taxonomists for standard genome sequencing and annotation.</title>
        <authorList>
            <consortium name="The Broad Institute Genomics Platform"/>
            <consortium name="The Broad Institute Genome Sequencing Center for Infectious Disease"/>
            <person name="Wu L."/>
            <person name="Ma J."/>
        </authorList>
    </citation>
    <scope>NUCLEOTIDE SEQUENCE [LARGE SCALE GENOMIC DNA]</scope>
    <source>
        <strain evidence="4">JCM 16702</strain>
    </source>
</reference>
<dbReference type="Proteomes" id="UP001500683">
    <property type="component" value="Unassembled WGS sequence"/>
</dbReference>
<name>A0ABP7W4Y2_9ACTN</name>
<keyword evidence="2" id="KW-1133">Transmembrane helix</keyword>
<dbReference type="EMBL" id="BAAAZG010000029">
    <property type="protein sequence ID" value="GAA4081188.1"/>
    <property type="molecule type" value="Genomic_DNA"/>
</dbReference>
<keyword evidence="4" id="KW-1185">Reference proteome</keyword>
<feature type="compositionally biased region" description="Basic and acidic residues" evidence="1">
    <location>
        <begin position="32"/>
        <end position="48"/>
    </location>
</feature>
<protein>
    <submittedName>
        <fullName evidence="3">Uncharacterized protein</fullName>
    </submittedName>
</protein>
<gene>
    <name evidence="3" type="ORF">GCM10022214_44920</name>
</gene>
<evidence type="ECO:0000256" key="2">
    <source>
        <dbReference type="SAM" id="Phobius"/>
    </source>
</evidence>
<evidence type="ECO:0000256" key="1">
    <source>
        <dbReference type="SAM" id="MobiDB-lite"/>
    </source>
</evidence>
<keyword evidence="2" id="KW-0472">Membrane</keyword>
<comment type="caution">
    <text evidence="3">The sequence shown here is derived from an EMBL/GenBank/DDBJ whole genome shotgun (WGS) entry which is preliminary data.</text>
</comment>
<evidence type="ECO:0000313" key="3">
    <source>
        <dbReference type="EMBL" id="GAA4081188.1"/>
    </source>
</evidence>
<evidence type="ECO:0000313" key="4">
    <source>
        <dbReference type="Proteomes" id="UP001500683"/>
    </source>
</evidence>
<accession>A0ABP7W4Y2</accession>
<keyword evidence="2" id="KW-0812">Transmembrane</keyword>
<feature type="region of interest" description="Disordered" evidence="1">
    <location>
        <begin position="32"/>
        <end position="56"/>
    </location>
</feature>